<evidence type="ECO:0008006" key="3">
    <source>
        <dbReference type="Google" id="ProtNLM"/>
    </source>
</evidence>
<sequence length="188" mass="20665">MTISWITENECTGNVLLSDPKESIVKTFYDDRGENFIGDTHYITLRGLRKNTDYYFSIASGGQIDDNNGQQYTASTGNNILPIGSFQPAGQIFLSDQKTVATNAIVYIVVSNQTEQSAPLSVLVDHGGYWFVELVNARHINNERLFRVSETDTLSITIAGGAMGTNSLEYIAKDNNGGKNLYAPIVLQ</sequence>
<dbReference type="SUPFAM" id="SSF49363">
    <property type="entry name" value="Purple acid phosphatase, N-terminal domain"/>
    <property type="match status" value="1"/>
</dbReference>
<reference evidence="2" key="1">
    <citation type="submission" date="2012-11" db="EMBL/GenBank/DDBJ databases">
        <authorList>
            <person name="Lucero-Rivera Y.E."/>
            <person name="Tovar-Ramirez D."/>
        </authorList>
    </citation>
    <scope>NUCLEOTIDE SEQUENCE [LARGE SCALE GENOMIC DNA]</scope>
    <source>
        <strain evidence="2">Araruama</strain>
    </source>
</reference>
<dbReference type="GO" id="GO:0003993">
    <property type="term" value="F:acid phosphatase activity"/>
    <property type="evidence" value="ECO:0007669"/>
    <property type="project" value="InterPro"/>
</dbReference>
<proteinExistence type="predicted"/>
<protein>
    <recommendedName>
        <fullName evidence="3">Fibronectin type-III domain-containing protein</fullName>
    </recommendedName>
</protein>
<evidence type="ECO:0000313" key="2">
    <source>
        <dbReference type="Proteomes" id="UP000189670"/>
    </source>
</evidence>
<dbReference type="InterPro" id="IPR008963">
    <property type="entry name" value="Purple_acid_Pase-like_N"/>
</dbReference>
<gene>
    <name evidence="1" type="ORF">OMM_05284</name>
</gene>
<comment type="caution">
    <text evidence="1">The sequence shown here is derived from an EMBL/GenBank/DDBJ whole genome shotgun (WGS) entry which is preliminary data.</text>
</comment>
<organism evidence="1 2">
    <name type="scientific">Candidatus Magnetoglobus multicellularis str. Araruama</name>
    <dbReference type="NCBI Taxonomy" id="890399"/>
    <lineage>
        <taxon>Bacteria</taxon>
        <taxon>Pseudomonadati</taxon>
        <taxon>Thermodesulfobacteriota</taxon>
        <taxon>Desulfobacteria</taxon>
        <taxon>Desulfobacterales</taxon>
        <taxon>Desulfobacteraceae</taxon>
        <taxon>Candidatus Magnetoglobus</taxon>
    </lineage>
</organism>
<dbReference type="Proteomes" id="UP000189670">
    <property type="component" value="Unassembled WGS sequence"/>
</dbReference>
<dbReference type="AlphaFoldDB" id="A0A1V1NX87"/>
<dbReference type="GO" id="GO:0046872">
    <property type="term" value="F:metal ion binding"/>
    <property type="evidence" value="ECO:0007669"/>
    <property type="project" value="InterPro"/>
</dbReference>
<dbReference type="EMBL" id="ATBP01001523">
    <property type="protein sequence ID" value="ETR67171.1"/>
    <property type="molecule type" value="Genomic_DNA"/>
</dbReference>
<accession>A0A1V1NX87</accession>
<evidence type="ECO:0000313" key="1">
    <source>
        <dbReference type="EMBL" id="ETR67171.1"/>
    </source>
</evidence>
<name>A0A1V1NX87_9BACT</name>